<comment type="caution">
    <text evidence="3">The sequence shown here is derived from an EMBL/GenBank/DDBJ whole genome shotgun (WGS) entry which is preliminary data.</text>
</comment>
<evidence type="ECO:0000256" key="1">
    <source>
        <dbReference type="SAM" id="Phobius"/>
    </source>
</evidence>
<feature type="transmembrane region" description="Helical" evidence="1">
    <location>
        <begin position="220"/>
        <end position="241"/>
    </location>
</feature>
<dbReference type="RefSeq" id="WP_124977093.1">
    <property type="nucleotide sequence ID" value="NZ_BFFP01000025.1"/>
</dbReference>
<dbReference type="EMBL" id="BFFP01000025">
    <property type="protein sequence ID" value="GBG95090.1"/>
    <property type="molecule type" value="Genomic_DNA"/>
</dbReference>
<name>A0A401IU65_9LACO</name>
<keyword evidence="1" id="KW-1133">Transmembrane helix</keyword>
<feature type="transmembrane region" description="Helical" evidence="1">
    <location>
        <begin position="293"/>
        <end position="315"/>
    </location>
</feature>
<evidence type="ECO:0000313" key="3">
    <source>
        <dbReference type="EMBL" id="GBG95090.1"/>
    </source>
</evidence>
<reference evidence="3 4" key="1">
    <citation type="journal article" date="2019" name="Int. J. Syst. Evol. Microbiol.">
        <title>Lactobacillus salitolerans sp. nov., a novel lactic acid bacterium isolated from spent mushroom substrates.</title>
        <authorList>
            <person name="Tohno M."/>
            <person name="Tanizawa Y."/>
            <person name="Kojima Y."/>
            <person name="Sakamoto M."/>
            <person name="Nakamura Y."/>
            <person name="Ohkuma M."/>
            <person name="Kobayashi H."/>
        </authorList>
    </citation>
    <scope>NUCLEOTIDE SEQUENCE [LARGE SCALE GENOMIC DNA]</scope>
    <source>
        <strain evidence="3 4">YK43</strain>
    </source>
</reference>
<organism evidence="3 4">
    <name type="scientific">Ligilactobacillus salitolerans</name>
    <dbReference type="NCBI Taxonomy" id="1808352"/>
    <lineage>
        <taxon>Bacteria</taxon>
        <taxon>Bacillati</taxon>
        <taxon>Bacillota</taxon>
        <taxon>Bacilli</taxon>
        <taxon>Lactobacillales</taxon>
        <taxon>Lactobacillaceae</taxon>
        <taxon>Ligilactobacillus</taxon>
    </lineage>
</organism>
<gene>
    <name evidence="3" type="ORF">LFYK43_15490</name>
</gene>
<dbReference type="Proteomes" id="UP000286848">
    <property type="component" value="Unassembled WGS sequence"/>
</dbReference>
<proteinExistence type="predicted"/>
<evidence type="ECO:0000259" key="2">
    <source>
        <dbReference type="Pfam" id="PF12704"/>
    </source>
</evidence>
<dbReference type="AlphaFoldDB" id="A0A401IU65"/>
<dbReference type="OrthoDB" id="2329651at2"/>
<dbReference type="InterPro" id="IPR025857">
    <property type="entry name" value="MacB_PCD"/>
</dbReference>
<keyword evidence="1" id="KW-0472">Membrane</keyword>
<feature type="domain" description="MacB-like periplasmic core" evidence="2">
    <location>
        <begin position="48"/>
        <end position="168"/>
    </location>
</feature>
<keyword evidence="1" id="KW-0812">Transmembrane</keyword>
<keyword evidence="4" id="KW-1185">Reference proteome</keyword>
<sequence length="323" mass="36359">MFRNKTLLTLLHVGLAFLAVFIFFKIQQRDVVIRLNAHNLSSDAYEVSFKQNLTAADVTEKLTRSKRVDDLQVHFQPKGSKNLTYFFGKGSFATPPLLSGSFFSKSDFVSDLNVAVVGKNLSSKLYQPKDQQYLKVDGKFIPVIGVMGEKINSELDRQIFIAPSRQKLAQMKTSHYRVIIDGERGLKAADLKSILPIKRIAKSHEQQFVLTKWEWATSHKLQLCGLVILVIMACLAILLWVRSSQGLYQQQLSAKYSAQQVALREWGTYSLFNGLGTLLGALLGGLIFEVQNYLPLIIYLVAAFALNSLLFDLLVKKGLRKIQ</sequence>
<accession>A0A401IU65</accession>
<evidence type="ECO:0000313" key="4">
    <source>
        <dbReference type="Proteomes" id="UP000286848"/>
    </source>
</evidence>
<dbReference type="Pfam" id="PF12704">
    <property type="entry name" value="MacB_PCD"/>
    <property type="match status" value="1"/>
</dbReference>
<protein>
    <recommendedName>
        <fullName evidence="2">MacB-like periplasmic core domain-containing protein</fullName>
    </recommendedName>
</protein>
<feature type="transmembrane region" description="Helical" evidence="1">
    <location>
        <begin position="266"/>
        <end position="287"/>
    </location>
</feature>